<dbReference type="RefSeq" id="XP_066931692.1">
    <property type="nucleotide sequence ID" value="XM_067075591.1"/>
</dbReference>
<protein>
    <recommendedName>
        <fullName evidence="4">Cnidarian restricted protein</fullName>
    </recommendedName>
</protein>
<keyword evidence="3" id="KW-1185">Reference proteome</keyword>
<evidence type="ECO:0008006" key="4">
    <source>
        <dbReference type="Google" id="ProtNLM"/>
    </source>
</evidence>
<feature type="signal peptide" evidence="1">
    <location>
        <begin position="1"/>
        <end position="28"/>
    </location>
</feature>
<evidence type="ECO:0000256" key="1">
    <source>
        <dbReference type="SAM" id="SignalP"/>
    </source>
</evidence>
<reference evidence="2" key="1">
    <citation type="submission" date="2021-01" db="UniProtKB">
        <authorList>
            <consortium name="EnsemblMetazoa"/>
        </authorList>
    </citation>
    <scope>IDENTIFICATION</scope>
</reference>
<accession>A0A7M5WXA8</accession>
<name>A0A7M5WXA8_9CNID</name>
<feature type="chain" id="PRO_5029764426" description="Cnidarian restricted protein" evidence="1">
    <location>
        <begin position="29"/>
        <end position="191"/>
    </location>
</feature>
<organism evidence="2 3">
    <name type="scientific">Clytia hemisphaerica</name>
    <dbReference type="NCBI Taxonomy" id="252671"/>
    <lineage>
        <taxon>Eukaryota</taxon>
        <taxon>Metazoa</taxon>
        <taxon>Cnidaria</taxon>
        <taxon>Hydrozoa</taxon>
        <taxon>Hydroidolina</taxon>
        <taxon>Leptothecata</taxon>
        <taxon>Obeliida</taxon>
        <taxon>Clytiidae</taxon>
        <taxon>Clytia</taxon>
    </lineage>
</organism>
<dbReference type="GeneID" id="136819354"/>
<evidence type="ECO:0000313" key="2">
    <source>
        <dbReference type="EnsemblMetazoa" id="CLYHEMP014289.1"/>
    </source>
</evidence>
<dbReference type="EnsemblMetazoa" id="CLYHEMT014289.1">
    <property type="protein sequence ID" value="CLYHEMP014289.1"/>
    <property type="gene ID" value="CLYHEMG014289"/>
</dbReference>
<sequence length="191" mass="21955">MSQYSKERRVKMRSFILLAFTALAFASAVKIEKEIEDRLLPIGKELKAVAYKVVERLQDNSVEKPKKPKCNLEYLACVKKEGGTREAHIKCGKKFLVCKKKCYKKCREGYRMCVRRIHNHKKCGGFYKKCAHKCPHLSKCARKCKATFKKCKKSKGKDCLKTFLACVKKCKPKGGKAGKSKNQSAYYSNYY</sequence>
<keyword evidence="1" id="KW-0732">Signal</keyword>
<evidence type="ECO:0000313" key="3">
    <source>
        <dbReference type="Proteomes" id="UP000594262"/>
    </source>
</evidence>
<proteinExistence type="predicted"/>
<dbReference type="AlphaFoldDB" id="A0A7M5WXA8"/>
<dbReference type="Proteomes" id="UP000594262">
    <property type="component" value="Unplaced"/>
</dbReference>